<dbReference type="SUPFAM" id="SSF101498">
    <property type="entry name" value="Anti-sigma factor FlgM"/>
    <property type="match status" value="1"/>
</dbReference>
<accession>A0ABP7L338</accession>
<protein>
    <recommendedName>
        <fullName evidence="2">Negative regulator of flagellin synthesis</fullName>
    </recommendedName>
    <alternativeName>
        <fullName evidence="8">Anti-sigma-28 factor</fullName>
    </alternativeName>
</protein>
<dbReference type="InterPro" id="IPR031316">
    <property type="entry name" value="FlgM_C"/>
</dbReference>
<comment type="caution">
    <text evidence="11">The sequence shown here is derived from an EMBL/GenBank/DDBJ whole genome shotgun (WGS) entry which is preliminary data.</text>
</comment>
<dbReference type="InterPro" id="IPR007412">
    <property type="entry name" value="FlgM"/>
</dbReference>
<keyword evidence="5" id="KW-0805">Transcription regulation</keyword>
<proteinExistence type="inferred from homology"/>
<dbReference type="NCBIfam" id="TIGR03824">
    <property type="entry name" value="FlgM_jcvi"/>
    <property type="match status" value="1"/>
</dbReference>
<evidence type="ECO:0000256" key="2">
    <source>
        <dbReference type="ARBA" id="ARBA00017823"/>
    </source>
</evidence>
<organism evidence="11 12">
    <name type="scientific">Sphingomonas limnosediminicola</name>
    <dbReference type="NCBI Taxonomy" id="940133"/>
    <lineage>
        <taxon>Bacteria</taxon>
        <taxon>Pseudomonadati</taxon>
        <taxon>Pseudomonadota</taxon>
        <taxon>Alphaproteobacteria</taxon>
        <taxon>Sphingomonadales</taxon>
        <taxon>Sphingomonadaceae</taxon>
        <taxon>Sphingomonas</taxon>
    </lineage>
</organism>
<evidence type="ECO:0000256" key="6">
    <source>
        <dbReference type="ARBA" id="ARBA00023163"/>
    </source>
</evidence>
<dbReference type="RefSeq" id="WP_344698744.1">
    <property type="nucleotide sequence ID" value="NZ_BAABBM010000001.1"/>
</dbReference>
<comment type="function">
    <text evidence="7">Responsible for the coupling of flagellin expression to flagellar assembly by preventing expression of the flagellin genes when a component of the middle class of proteins is defective. It negatively regulates flagellar genes by inhibiting the activity of FliA by directly binding to FliA.</text>
</comment>
<gene>
    <name evidence="11" type="ORF">GCM10022276_11670</name>
</gene>
<evidence type="ECO:0000256" key="7">
    <source>
        <dbReference type="ARBA" id="ARBA00024739"/>
    </source>
</evidence>
<evidence type="ECO:0000256" key="1">
    <source>
        <dbReference type="ARBA" id="ARBA00005322"/>
    </source>
</evidence>
<evidence type="ECO:0000256" key="3">
    <source>
        <dbReference type="ARBA" id="ARBA00022491"/>
    </source>
</evidence>
<evidence type="ECO:0000256" key="4">
    <source>
        <dbReference type="ARBA" id="ARBA00022795"/>
    </source>
</evidence>
<keyword evidence="12" id="KW-1185">Reference proteome</keyword>
<dbReference type="Proteomes" id="UP001500827">
    <property type="component" value="Unassembled WGS sequence"/>
</dbReference>
<evidence type="ECO:0000256" key="8">
    <source>
        <dbReference type="ARBA" id="ARBA00030117"/>
    </source>
</evidence>
<reference evidence="12" key="1">
    <citation type="journal article" date="2019" name="Int. J. Syst. Evol. Microbiol.">
        <title>The Global Catalogue of Microorganisms (GCM) 10K type strain sequencing project: providing services to taxonomists for standard genome sequencing and annotation.</title>
        <authorList>
            <consortium name="The Broad Institute Genomics Platform"/>
            <consortium name="The Broad Institute Genome Sequencing Center for Infectious Disease"/>
            <person name="Wu L."/>
            <person name="Ma J."/>
        </authorList>
    </citation>
    <scope>NUCLEOTIDE SEQUENCE [LARGE SCALE GENOMIC DNA]</scope>
    <source>
        <strain evidence="12">JCM 17543</strain>
    </source>
</reference>
<feature type="domain" description="Anti-sigma-28 factor FlgM C-terminal" evidence="10">
    <location>
        <begin position="42"/>
        <end position="85"/>
    </location>
</feature>
<keyword evidence="6" id="KW-0804">Transcription</keyword>
<name>A0ABP7L338_9SPHN</name>
<evidence type="ECO:0000313" key="11">
    <source>
        <dbReference type="EMBL" id="GAA3894132.1"/>
    </source>
</evidence>
<keyword evidence="3" id="KW-0678">Repressor</keyword>
<evidence type="ECO:0000313" key="12">
    <source>
        <dbReference type="Proteomes" id="UP001500827"/>
    </source>
</evidence>
<sequence length="90" mass="9285">MVDLPGPVPLRGTAASPRAQAKPAISSTPKVASDVAGKSLPQLVELANELASGPPPLDYARIAQIRAAISTGTYRIDPERIAQALTGKGR</sequence>
<evidence type="ECO:0000256" key="9">
    <source>
        <dbReference type="SAM" id="MobiDB-lite"/>
    </source>
</evidence>
<evidence type="ECO:0000259" key="10">
    <source>
        <dbReference type="Pfam" id="PF04316"/>
    </source>
</evidence>
<dbReference type="EMBL" id="BAABBM010000001">
    <property type="protein sequence ID" value="GAA3894132.1"/>
    <property type="molecule type" value="Genomic_DNA"/>
</dbReference>
<keyword evidence="4" id="KW-1005">Bacterial flagellum biogenesis</keyword>
<dbReference type="Pfam" id="PF04316">
    <property type="entry name" value="FlgM"/>
    <property type="match status" value="1"/>
</dbReference>
<dbReference type="InterPro" id="IPR035890">
    <property type="entry name" value="Anti-sigma-28_factor_FlgM_sf"/>
</dbReference>
<comment type="similarity">
    <text evidence="1">Belongs to the FlgM family.</text>
</comment>
<feature type="region of interest" description="Disordered" evidence="9">
    <location>
        <begin position="1"/>
        <end position="33"/>
    </location>
</feature>
<evidence type="ECO:0000256" key="5">
    <source>
        <dbReference type="ARBA" id="ARBA00023015"/>
    </source>
</evidence>